<dbReference type="Pfam" id="PF03176">
    <property type="entry name" value="MMPL"/>
    <property type="match status" value="2"/>
</dbReference>
<keyword evidence="3 6" id="KW-0812">Transmembrane</keyword>
<feature type="transmembrane region" description="Helical" evidence="6">
    <location>
        <begin position="364"/>
        <end position="384"/>
    </location>
</feature>
<dbReference type="RefSeq" id="WP_213519353.1">
    <property type="nucleotide sequence ID" value="NZ_BOSE01000010.1"/>
</dbReference>
<organism evidence="8 9">
    <name type="scientific">Paenibacillus montaniterrae</name>
    <dbReference type="NCBI Taxonomy" id="429341"/>
    <lineage>
        <taxon>Bacteria</taxon>
        <taxon>Bacillati</taxon>
        <taxon>Bacillota</taxon>
        <taxon>Bacilli</taxon>
        <taxon>Bacillales</taxon>
        <taxon>Paenibacillaceae</taxon>
        <taxon>Paenibacillus</taxon>
    </lineage>
</organism>
<feature type="transmembrane region" description="Helical" evidence="6">
    <location>
        <begin position="525"/>
        <end position="544"/>
    </location>
</feature>
<evidence type="ECO:0000313" key="9">
    <source>
        <dbReference type="Proteomes" id="UP000683139"/>
    </source>
</evidence>
<comment type="subcellular location">
    <subcellularLocation>
        <location evidence="1">Cell membrane</location>
        <topology evidence="1">Multi-pass membrane protein</topology>
    </subcellularLocation>
</comment>
<evidence type="ECO:0000256" key="4">
    <source>
        <dbReference type="ARBA" id="ARBA00022989"/>
    </source>
</evidence>
<feature type="transmembrane region" description="Helical" evidence="6">
    <location>
        <begin position="589"/>
        <end position="610"/>
    </location>
</feature>
<evidence type="ECO:0000313" key="8">
    <source>
        <dbReference type="EMBL" id="GIP18690.1"/>
    </source>
</evidence>
<dbReference type="AlphaFoldDB" id="A0A919YS45"/>
<dbReference type="Gene3D" id="1.20.1640.10">
    <property type="entry name" value="Multidrug efflux transporter AcrB transmembrane domain"/>
    <property type="match status" value="2"/>
</dbReference>
<feature type="transmembrane region" description="Helical" evidence="6">
    <location>
        <begin position="228"/>
        <end position="250"/>
    </location>
</feature>
<sequence>MATKLFKLGERIYEHKWKALLGGLIVLIMTAAAALGVGAAFTGDIEIPGTKSELAMEVMNEKFPSDESTGNGSVQLVFKAPAGAVLDDETIKAEVEQVLEYLSSDHDLESIISPYDNYSLNATKEIAYATLNYKLPAAEVGEQSTAIIEEAVQLARQAGLQAEYTGNIGSVIPEIGGLSEIVGIVVAYLILALTFGSLLAAGLPIITAVIGLGIGIMLILLSTHVMEVSAISMTLAVMLGLAVGIDYALFIISRHRQSLLEGKSVKQALAIANATAGSSVVFAGLTVIIALLGLAVVRIPFLTTMGIAAAITVAAAIIVAITIVPALLAIAGERIRPKAKLVAKQEKASKKSLVERWGSTIVKYPLPIAIMTIMLLLFCSIPALNMETGLPDNGMKSEELTERRAYDLLAEGYGAGINGPLVIVAVAEKGNDSSQQITEALERLNELPNIATIHPPYFNEDSSAAIINLLPETGPNDRKTKQLVEEIRLKADDLSAQYGVELMVTGSTAVNIDISSKLTEALPQFAILIVSLAIILLAIVFRSIWIPIKAVLGYLLTLTTTLGFIVFVVQEGHLASWFGIAEPGPILSFLPVLTAGILFGLAMDYEVFLVSRMREEYARTKDARKAVLAGIKNSGGVVVAAGLIMVVVFASFIFVEDGMIKSMGLALAFGIFVDAFIVRMTLVPAIMTMMKRSAWYFPKWLERITPSVDIEGEAIIHEMEKQNSSNHSV</sequence>
<evidence type="ECO:0000256" key="6">
    <source>
        <dbReference type="SAM" id="Phobius"/>
    </source>
</evidence>
<keyword evidence="2" id="KW-1003">Cell membrane</keyword>
<dbReference type="PROSITE" id="PS50156">
    <property type="entry name" value="SSD"/>
    <property type="match status" value="1"/>
</dbReference>
<dbReference type="SUPFAM" id="SSF82866">
    <property type="entry name" value="Multidrug efflux transporter AcrB transmembrane domain"/>
    <property type="match status" value="2"/>
</dbReference>
<feature type="transmembrane region" description="Helical" evidence="6">
    <location>
        <begin position="551"/>
        <end position="569"/>
    </location>
</feature>
<dbReference type="PANTHER" id="PTHR33406:SF13">
    <property type="entry name" value="MEMBRANE PROTEIN YDFJ"/>
    <property type="match status" value="1"/>
</dbReference>
<keyword evidence="9" id="KW-1185">Reference proteome</keyword>
<dbReference type="InterPro" id="IPR050545">
    <property type="entry name" value="Mycobact_MmpL"/>
</dbReference>
<evidence type="ECO:0000259" key="7">
    <source>
        <dbReference type="PROSITE" id="PS50156"/>
    </source>
</evidence>
<comment type="caution">
    <text evidence="8">The sequence shown here is derived from an EMBL/GenBank/DDBJ whole genome shotgun (WGS) entry which is preliminary data.</text>
</comment>
<feature type="transmembrane region" description="Helical" evidence="6">
    <location>
        <begin position="307"/>
        <end position="331"/>
    </location>
</feature>
<dbReference type="InterPro" id="IPR004869">
    <property type="entry name" value="MMPL_dom"/>
</dbReference>
<proteinExistence type="predicted"/>
<feature type="transmembrane region" description="Helical" evidence="6">
    <location>
        <begin position="271"/>
        <end position="295"/>
    </location>
</feature>
<keyword evidence="5 6" id="KW-0472">Membrane</keyword>
<feature type="transmembrane region" description="Helical" evidence="6">
    <location>
        <begin position="171"/>
        <end position="191"/>
    </location>
</feature>
<dbReference type="EMBL" id="BOSE01000010">
    <property type="protein sequence ID" value="GIP18690.1"/>
    <property type="molecule type" value="Genomic_DNA"/>
</dbReference>
<name>A0A919YS45_9BACL</name>
<reference evidence="8" key="1">
    <citation type="submission" date="2021-03" db="EMBL/GenBank/DDBJ databases">
        <title>Antimicrobial resistance genes in bacteria isolated from Japanese honey, and their potential for conferring macrolide and lincosamide resistance in the American foulbrood pathogen Paenibacillus larvae.</title>
        <authorList>
            <person name="Okamoto M."/>
            <person name="Kumagai M."/>
            <person name="Kanamori H."/>
            <person name="Takamatsu D."/>
        </authorList>
    </citation>
    <scope>NUCLEOTIDE SEQUENCE</scope>
    <source>
        <strain evidence="8">J40TS1</strain>
    </source>
</reference>
<feature type="transmembrane region" description="Helical" evidence="6">
    <location>
        <begin position="20"/>
        <end position="41"/>
    </location>
</feature>
<feature type="domain" description="SSD" evidence="7">
    <location>
        <begin position="198"/>
        <end position="330"/>
    </location>
</feature>
<evidence type="ECO:0000256" key="3">
    <source>
        <dbReference type="ARBA" id="ARBA00022692"/>
    </source>
</evidence>
<gene>
    <name evidence="8" type="primary">ydfJ</name>
    <name evidence="8" type="ORF">J40TS1_43320</name>
</gene>
<feature type="transmembrane region" description="Helical" evidence="6">
    <location>
        <begin position="660"/>
        <end position="682"/>
    </location>
</feature>
<feature type="transmembrane region" description="Helical" evidence="6">
    <location>
        <begin position="198"/>
        <end position="222"/>
    </location>
</feature>
<feature type="transmembrane region" description="Helical" evidence="6">
    <location>
        <begin position="631"/>
        <end position="654"/>
    </location>
</feature>
<evidence type="ECO:0000256" key="5">
    <source>
        <dbReference type="ARBA" id="ARBA00023136"/>
    </source>
</evidence>
<keyword evidence="4 6" id="KW-1133">Transmembrane helix</keyword>
<dbReference type="InterPro" id="IPR000731">
    <property type="entry name" value="SSD"/>
</dbReference>
<evidence type="ECO:0000256" key="1">
    <source>
        <dbReference type="ARBA" id="ARBA00004651"/>
    </source>
</evidence>
<protein>
    <submittedName>
        <fullName evidence="8">Membrane protein YdfJ</fullName>
    </submittedName>
</protein>
<dbReference type="Proteomes" id="UP000683139">
    <property type="component" value="Unassembled WGS sequence"/>
</dbReference>
<evidence type="ECO:0000256" key="2">
    <source>
        <dbReference type="ARBA" id="ARBA00022475"/>
    </source>
</evidence>
<accession>A0A919YS45</accession>
<dbReference type="GO" id="GO:0005886">
    <property type="term" value="C:plasma membrane"/>
    <property type="evidence" value="ECO:0007669"/>
    <property type="project" value="UniProtKB-SubCell"/>
</dbReference>
<dbReference type="PANTHER" id="PTHR33406">
    <property type="entry name" value="MEMBRANE PROTEIN MJ1562-RELATED"/>
    <property type="match status" value="1"/>
</dbReference>